<evidence type="ECO:0000256" key="9">
    <source>
        <dbReference type="RuleBase" id="RU361234"/>
    </source>
</evidence>
<proteinExistence type="inferred from homology"/>
<dbReference type="Gene3D" id="3.10.290.10">
    <property type="entry name" value="RNA-binding S4 domain"/>
    <property type="match status" value="1"/>
</dbReference>
<dbReference type="GO" id="GO:0005739">
    <property type="term" value="C:mitochondrion"/>
    <property type="evidence" value="ECO:0007669"/>
    <property type="project" value="TreeGrafter"/>
</dbReference>
<accession>A0A8W8M786</accession>
<comment type="catalytic activity">
    <reaction evidence="8 9">
        <text>tRNA(Tyr) + L-tyrosine + ATP = L-tyrosyl-tRNA(Tyr) + AMP + diphosphate + H(+)</text>
        <dbReference type="Rhea" id="RHEA:10220"/>
        <dbReference type="Rhea" id="RHEA-COMP:9706"/>
        <dbReference type="Rhea" id="RHEA-COMP:9707"/>
        <dbReference type="ChEBI" id="CHEBI:15378"/>
        <dbReference type="ChEBI" id="CHEBI:30616"/>
        <dbReference type="ChEBI" id="CHEBI:33019"/>
        <dbReference type="ChEBI" id="CHEBI:58315"/>
        <dbReference type="ChEBI" id="CHEBI:78442"/>
        <dbReference type="ChEBI" id="CHEBI:78536"/>
        <dbReference type="ChEBI" id="CHEBI:456215"/>
        <dbReference type="EC" id="6.1.1.1"/>
    </reaction>
</comment>
<dbReference type="SUPFAM" id="SSF55174">
    <property type="entry name" value="Alpha-L RNA-binding motif"/>
    <property type="match status" value="1"/>
</dbReference>
<dbReference type="AlphaFoldDB" id="A0A8W8M786"/>
<keyword evidence="2 9" id="KW-0436">Ligase</keyword>
<dbReference type="CDD" id="cd00805">
    <property type="entry name" value="TyrRS_core"/>
    <property type="match status" value="1"/>
</dbReference>
<dbReference type="PANTHER" id="PTHR11766:SF0">
    <property type="entry name" value="TYROSINE--TRNA LIGASE, MITOCHONDRIAL"/>
    <property type="match status" value="1"/>
</dbReference>
<organism evidence="10 11">
    <name type="scientific">Magallana gigas</name>
    <name type="common">Pacific oyster</name>
    <name type="synonym">Crassostrea gigas</name>
    <dbReference type="NCBI Taxonomy" id="29159"/>
    <lineage>
        <taxon>Eukaryota</taxon>
        <taxon>Metazoa</taxon>
        <taxon>Spiralia</taxon>
        <taxon>Lophotrochozoa</taxon>
        <taxon>Mollusca</taxon>
        <taxon>Bivalvia</taxon>
        <taxon>Autobranchia</taxon>
        <taxon>Pteriomorphia</taxon>
        <taxon>Ostreida</taxon>
        <taxon>Ostreoidea</taxon>
        <taxon>Ostreidae</taxon>
        <taxon>Magallana</taxon>
    </lineage>
</organism>
<sequence>MTSLKLSLRLCQRVVVSLRRSYCSVSPRNVLKLQERGVIQSVFPTTLTHEVEKQLGQPLTVYCGFDPTADSLHIGNLLAIIAMLHCQRAGHSPICVVGGATAKIGDPSGKTKDREPMKQEMIDRNIASITESLERIFANHQKYFWRDQDKELPGVRILNNNDWYSQQTVVDFLSTLGRKFRVGSMMHRESVRTRLESEEGLSLTEFTYQVFQACDWLHLYEKYNCTVQVGGSDQLGNIISGYEFLTKIHKKLFFGLMVPLLTTSSGEKLGKSVNNSMWLNPDKTTPFKLYQYFINLPDSDVETYLKLFTFMTKREIQDCVANMRERPEQRRSQKKIAETIVKLVHGEAGLEQAVRWTEVLFQNKAESLALLSDLEVKLLFKNAPFISLPLVPGLKLGSLCCKIKMFKKEDEAINKIRFGQVRVNFQIETNPELVLRDTDHILPSDITLFTLGKKNHFVVKWDCITAIEIERD</sequence>
<dbReference type="GO" id="GO:0003723">
    <property type="term" value="F:RNA binding"/>
    <property type="evidence" value="ECO:0007669"/>
    <property type="project" value="InterPro"/>
</dbReference>
<dbReference type="InterPro" id="IPR001412">
    <property type="entry name" value="aa-tRNA-synth_I_CS"/>
</dbReference>
<dbReference type="GO" id="GO:0004831">
    <property type="term" value="F:tyrosine-tRNA ligase activity"/>
    <property type="evidence" value="ECO:0007669"/>
    <property type="project" value="UniProtKB-EC"/>
</dbReference>
<keyword evidence="4 9" id="KW-0067">ATP-binding</keyword>
<keyword evidence="3 9" id="KW-0547">Nucleotide-binding</keyword>
<dbReference type="GO" id="GO:0006437">
    <property type="term" value="P:tyrosyl-tRNA aminoacylation"/>
    <property type="evidence" value="ECO:0007669"/>
    <property type="project" value="InterPro"/>
</dbReference>
<dbReference type="InterPro" id="IPR002307">
    <property type="entry name" value="Tyr-tRNA-ligase"/>
</dbReference>
<dbReference type="FunFam" id="1.10.240.10:FF:000001">
    <property type="entry name" value="Tyrosine--tRNA ligase"/>
    <property type="match status" value="1"/>
</dbReference>
<keyword evidence="5 9" id="KW-0648">Protein biosynthesis</keyword>
<dbReference type="Pfam" id="PF00579">
    <property type="entry name" value="tRNA-synt_1b"/>
    <property type="match status" value="1"/>
</dbReference>
<evidence type="ECO:0000313" key="10">
    <source>
        <dbReference type="EnsemblMetazoa" id="G313.1:cds"/>
    </source>
</evidence>
<dbReference type="Proteomes" id="UP000005408">
    <property type="component" value="Unassembled WGS sequence"/>
</dbReference>
<dbReference type="PROSITE" id="PS00178">
    <property type="entry name" value="AA_TRNA_LIGASE_I"/>
    <property type="match status" value="1"/>
</dbReference>
<evidence type="ECO:0000313" key="11">
    <source>
        <dbReference type="Proteomes" id="UP000005408"/>
    </source>
</evidence>
<dbReference type="EC" id="6.1.1.1" evidence="1 9"/>
<keyword evidence="11" id="KW-1185">Reference proteome</keyword>
<evidence type="ECO:0000256" key="6">
    <source>
        <dbReference type="ARBA" id="ARBA00023146"/>
    </source>
</evidence>
<evidence type="ECO:0000256" key="2">
    <source>
        <dbReference type="ARBA" id="ARBA00022598"/>
    </source>
</evidence>
<evidence type="ECO:0000256" key="5">
    <source>
        <dbReference type="ARBA" id="ARBA00022917"/>
    </source>
</evidence>
<name>A0A8W8M786_MAGGI</name>
<dbReference type="GO" id="GO:0005524">
    <property type="term" value="F:ATP binding"/>
    <property type="evidence" value="ECO:0007669"/>
    <property type="project" value="UniProtKB-KW"/>
</dbReference>
<evidence type="ECO:0000256" key="8">
    <source>
        <dbReference type="ARBA" id="ARBA00048248"/>
    </source>
</evidence>
<dbReference type="PRINTS" id="PR01040">
    <property type="entry name" value="TRNASYNTHTYR"/>
</dbReference>
<dbReference type="Gene3D" id="1.10.240.10">
    <property type="entry name" value="Tyrosyl-Transfer RNA Synthetase"/>
    <property type="match status" value="1"/>
</dbReference>
<reference evidence="10" key="1">
    <citation type="submission" date="2022-08" db="UniProtKB">
        <authorList>
            <consortium name="EnsemblMetazoa"/>
        </authorList>
    </citation>
    <scope>IDENTIFICATION</scope>
    <source>
        <strain evidence="10">05x7-T-G4-1.051#20</strain>
    </source>
</reference>
<dbReference type="SUPFAM" id="SSF52374">
    <property type="entry name" value="Nucleotidylyl transferase"/>
    <property type="match status" value="1"/>
</dbReference>
<protein>
    <recommendedName>
        <fullName evidence="1 9">Tyrosine--tRNA ligase</fullName>
        <ecNumber evidence="1 9">6.1.1.1</ecNumber>
    </recommendedName>
    <alternativeName>
        <fullName evidence="7 9">Tyrosyl-tRNA synthetase</fullName>
    </alternativeName>
</protein>
<dbReference type="InterPro" id="IPR024088">
    <property type="entry name" value="Tyr-tRNA-ligase_bac-type"/>
</dbReference>
<dbReference type="PANTHER" id="PTHR11766">
    <property type="entry name" value="TYROSYL-TRNA SYNTHETASE"/>
    <property type="match status" value="1"/>
</dbReference>
<evidence type="ECO:0000256" key="4">
    <source>
        <dbReference type="ARBA" id="ARBA00022840"/>
    </source>
</evidence>
<comment type="similarity">
    <text evidence="9">Belongs to the class-I aminoacyl-tRNA synthetase family.</text>
</comment>
<dbReference type="GO" id="GO:0005829">
    <property type="term" value="C:cytosol"/>
    <property type="evidence" value="ECO:0007669"/>
    <property type="project" value="TreeGrafter"/>
</dbReference>
<dbReference type="InterPro" id="IPR002305">
    <property type="entry name" value="aa-tRNA-synth_Ic"/>
</dbReference>
<dbReference type="EnsemblMetazoa" id="G313.1">
    <property type="protein sequence ID" value="G313.1:cds"/>
    <property type="gene ID" value="G313"/>
</dbReference>
<dbReference type="FunFam" id="3.40.50.620:FF:000107">
    <property type="entry name" value="Tyrosine--tRNA ligase"/>
    <property type="match status" value="1"/>
</dbReference>
<evidence type="ECO:0000256" key="7">
    <source>
        <dbReference type="ARBA" id="ARBA00033323"/>
    </source>
</evidence>
<dbReference type="NCBIfam" id="TIGR00234">
    <property type="entry name" value="tyrS"/>
    <property type="match status" value="1"/>
</dbReference>
<evidence type="ECO:0000256" key="3">
    <source>
        <dbReference type="ARBA" id="ARBA00022741"/>
    </source>
</evidence>
<dbReference type="InterPro" id="IPR014729">
    <property type="entry name" value="Rossmann-like_a/b/a_fold"/>
</dbReference>
<dbReference type="InterPro" id="IPR036986">
    <property type="entry name" value="S4_RNA-bd_sf"/>
</dbReference>
<keyword evidence="6 9" id="KW-0030">Aminoacyl-tRNA synthetase</keyword>
<dbReference type="Gene3D" id="3.40.50.620">
    <property type="entry name" value="HUPs"/>
    <property type="match status" value="1"/>
</dbReference>
<evidence type="ECO:0000256" key="1">
    <source>
        <dbReference type="ARBA" id="ARBA00013160"/>
    </source>
</evidence>